<organism evidence="1 2">
    <name type="scientific">Haemaphysalis longicornis</name>
    <name type="common">Bush tick</name>
    <dbReference type="NCBI Taxonomy" id="44386"/>
    <lineage>
        <taxon>Eukaryota</taxon>
        <taxon>Metazoa</taxon>
        <taxon>Ecdysozoa</taxon>
        <taxon>Arthropoda</taxon>
        <taxon>Chelicerata</taxon>
        <taxon>Arachnida</taxon>
        <taxon>Acari</taxon>
        <taxon>Parasitiformes</taxon>
        <taxon>Ixodida</taxon>
        <taxon>Ixodoidea</taxon>
        <taxon>Ixodidae</taxon>
        <taxon>Haemaphysalinae</taxon>
        <taxon>Haemaphysalis</taxon>
    </lineage>
</organism>
<dbReference type="Proteomes" id="UP000821853">
    <property type="component" value="Chromosome 3"/>
</dbReference>
<comment type="caution">
    <text evidence="1">The sequence shown here is derived from an EMBL/GenBank/DDBJ whole genome shotgun (WGS) entry which is preliminary data.</text>
</comment>
<proteinExistence type="predicted"/>
<dbReference type="AlphaFoldDB" id="A0A9J6G9U8"/>
<name>A0A9J6G9U8_HAELO</name>
<reference evidence="1 2" key="1">
    <citation type="journal article" date="2020" name="Cell">
        <title>Large-Scale Comparative Analyses of Tick Genomes Elucidate Their Genetic Diversity and Vector Capacities.</title>
        <authorList>
            <consortium name="Tick Genome and Microbiome Consortium (TIGMIC)"/>
            <person name="Jia N."/>
            <person name="Wang J."/>
            <person name="Shi W."/>
            <person name="Du L."/>
            <person name="Sun Y."/>
            <person name="Zhan W."/>
            <person name="Jiang J.F."/>
            <person name="Wang Q."/>
            <person name="Zhang B."/>
            <person name="Ji P."/>
            <person name="Bell-Sakyi L."/>
            <person name="Cui X.M."/>
            <person name="Yuan T.T."/>
            <person name="Jiang B.G."/>
            <person name="Yang W.F."/>
            <person name="Lam T.T."/>
            <person name="Chang Q.C."/>
            <person name="Ding S.J."/>
            <person name="Wang X.J."/>
            <person name="Zhu J.G."/>
            <person name="Ruan X.D."/>
            <person name="Zhao L."/>
            <person name="Wei J.T."/>
            <person name="Ye R.Z."/>
            <person name="Que T.C."/>
            <person name="Du C.H."/>
            <person name="Zhou Y.H."/>
            <person name="Cheng J.X."/>
            <person name="Dai P.F."/>
            <person name="Guo W.B."/>
            <person name="Han X.H."/>
            <person name="Huang E.J."/>
            <person name="Li L.F."/>
            <person name="Wei W."/>
            <person name="Gao Y.C."/>
            <person name="Liu J.Z."/>
            <person name="Shao H.Z."/>
            <person name="Wang X."/>
            <person name="Wang C.C."/>
            <person name="Yang T.C."/>
            <person name="Huo Q.B."/>
            <person name="Li W."/>
            <person name="Chen H.Y."/>
            <person name="Chen S.E."/>
            <person name="Zhou L.G."/>
            <person name="Ni X.B."/>
            <person name="Tian J.H."/>
            <person name="Sheng Y."/>
            <person name="Liu T."/>
            <person name="Pan Y.S."/>
            <person name="Xia L.Y."/>
            <person name="Li J."/>
            <person name="Zhao F."/>
            <person name="Cao W.C."/>
        </authorList>
    </citation>
    <scope>NUCLEOTIDE SEQUENCE [LARGE SCALE GENOMIC DNA]</scope>
    <source>
        <strain evidence="1">HaeL-2018</strain>
    </source>
</reference>
<sequence>MSHKMAGVKRCCTPHTHGGDYFIVQTTVQTSATLARKLRQQYITEWHAFKDTCRTQDPPGDNFHVQEWINRLVNFKTQHDQPLDPNIPADYRRLDPFAPLRLEPSTPICNICGRLILAFNNDGDGRNTTRSFDLNLLT</sequence>
<dbReference type="VEuPathDB" id="VectorBase:HLOH_056784"/>
<dbReference type="EMBL" id="JABSTR010000005">
    <property type="protein sequence ID" value="KAH9372282.1"/>
    <property type="molecule type" value="Genomic_DNA"/>
</dbReference>
<accession>A0A9J6G9U8</accession>
<protein>
    <submittedName>
        <fullName evidence="1">Uncharacterized protein</fullName>
    </submittedName>
</protein>
<evidence type="ECO:0000313" key="2">
    <source>
        <dbReference type="Proteomes" id="UP000821853"/>
    </source>
</evidence>
<keyword evidence="2" id="KW-1185">Reference proteome</keyword>
<evidence type="ECO:0000313" key="1">
    <source>
        <dbReference type="EMBL" id="KAH9372282.1"/>
    </source>
</evidence>
<gene>
    <name evidence="1" type="ORF">HPB48_022638</name>
</gene>